<evidence type="ECO:0000313" key="8">
    <source>
        <dbReference type="Proteomes" id="UP000735302"/>
    </source>
</evidence>
<feature type="compositionally biased region" description="Pro residues" evidence="5">
    <location>
        <begin position="945"/>
        <end position="963"/>
    </location>
</feature>
<evidence type="ECO:0000256" key="4">
    <source>
        <dbReference type="PROSITE-ProRule" id="PRU00125"/>
    </source>
</evidence>
<dbReference type="AlphaFoldDB" id="A0AAV3Z071"/>
<feature type="compositionally biased region" description="Basic and acidic residues" evidence="5">
    <location>
        <begin position="775"/>
        <end position="787"/>
    </location>
</feature>
<reference evidence="7 8" key="1">
    <citation type="journal article" date="2021" name="Elife">
        <title>Chloroplast acquisition without the gene transfer in kleptoplastic sea slugs, Plakobranchus ocellatus.</title>
        <authorList>
            <person name="Maeda T."/>
            <person name="Takahashi S."/>
            <person name="Yoshida T."/>
            <person name="Shimamura S."/>
            <person name="Takaki Y."/>
            <person name="Nagai Y."/>
            <person name="Toyoda A."/>
            <person name="Suzuki Y."/>
            <person name="Arimoto A."/>
            <person name="Ishii H."/>
            <person name="Satoh N."/>
            <person name="Nishiyama T."/>
            <person name="Hasebe M."/>
            <person name="Maruyama T."/>
            <person name="Minagawa J."/>
            <person name="Obokata J."/>
            <person name="Shigenobu S."/>
        </authorList>
    </citation>
    <scope>NUCLEOTIDE SEQUENCE [LARGE SCALE GENOMIC DNA]</scope>
</reference>
<name>A0AAV3Z071_9GAST</name>
<feature type="region of interest" description="Disordered" evidence="5">
    <location>
        <begin position="751"/>
        <end position="799"/>
    </location>
</feature>
<dbReference type="PROSITE" id="PS00478">
    <property type="entry name" value="LIM_DOMAIN_1"/>
    <property type="match status" value="1"/>
</dbReference>
<feature type="compositionally biased region" description="Low complexity" evidence="5">
    <location>
        <begin position="414"/>
        <end position="423"/>
    </location>
</feature>
<evidence type="ECO:0000256" key="2">
    <source>
        <dbReference type="ARBA" id="ARBA00022833"/>
    </source>
</evidence>
<feature type="compositionally biased region" description="Basic and acidic residues" evidence="5">
    <location>
        <begin position="133"/>
        <end position="144"/>
    </location>
</feature>
<dbReference type="Gene3D" id="2.30.42.10">
    <property type="match status" value="1"/>
</dbReference>
<feature type="compositionally biased region" description="Basic and acidic residues" evidence="5">
    <location>
        <begin position="240"/>
        <end position="281"/>
    </location>
</feature>
<organism evidence="7 8">
    <name type="scientific">Plakobranchus ocellatus</name>
    <dbReference type="NCBI Taxonomy" id="259542"/>
    <lineage>
        <taxon>Eukaryota</taxon>
        <taxon>Metazoa</taxon>
        <taxon>Spiralia</taxon>
        <taxon>Lophotrochozoa</taxon>
        <taxon>Mollusca</taxon>
        <taxon>Gastropoda</taxon>
        <taxon>Heterobranchia</taxon>
        <taxon>Euthyneura</taxon>
        <taxon>Panpulmonata</taxon>
        <taxon>Sacoglossa</taxon>
        <taxon>Placobranchoidea</taxon>
        <taxon>Plakobranchidae</taxon>
        <taxon>Plakobranchus</taxon>
    </lineage>
</organism>
<feature type="compositionally biased region" description="Low complexity" evidence="5">
    <location>
        <begin position="835"/>
        <end position="852"/>
    </location>
</feature>
<dbReference type="Gene3D" id="2.10.110.10">
    <property type="entry name" value="Cysteine Rich Protein"/>
    <property type="match status" value="1"/>
</dbReference>
<dbReference type="PANTHER" id="PTHR15551">
    <property type="entry name" value="LIM DOMAIN ONLY 7"/>
    <property type="match status" value="1"/>
</dbReference>
<feature type="compositionally biased region" description="Low complexity" evidence="5">
    <location>
        <begin position="898"/>
        <end position="917"/>
    </location>
</feature>
<feature type="compositionally biased region" description="Low complexity" evidence="5">
    <location>
        <begin position="629"/>
        <end position="640"/>
    </location>
</feature>
<dbReference type="GO" id="GO:0051496">
    <property type="term" value="P:positive regulation of stress fiber assembly"/>
    <property type="evidence" value="ECO:0007669"/>
    <property type="project" value="TreeGrafter"/>
</dbReference>
<dbReference type="SMART" id="SM00132">
    <property type="entry name" value="LIM"/>
    <property type="match status" value="1"/>
</dbReference>
<keyword evidence="3 4" id="KW-0440">LIM domain</keyword>
<accession>A0AAV3Z071</accession>
<comment type="caution">
    <text evidence="7">The sequence shown here is derived from an EMBL/GenBank/DDBJ whole genome shotgun (WGS) entry which is preliminary data.</text>
</comment>
<dbReference type="EMBL" id="BLXT01001839">
    <property type="protein sequence ID" value="GFN88157.1"/>
    <property type="molecule type" value="Genomic_DNA"/>
</dbReference>
<gene>
    <name evidence="7" type="ORF">PoB_001466300</name>
</gene>
<dbReference type="GO" id="GO:0032034">
    <property type="term" value="F:myosin II head/neck binding"/>
    <property type="evidence" value="ECO:0007669"/>
    <property type="project" value="TreeGrafter"/>
</dbReference>
<feature type="compositionally biased region" description="Low complexity" evidence="5">
    <location>
        <begin position="396"/>
        <end position="407"/>
    </location>
</feature>
<feature type="region of interest" description="Disordered" evidence="5">
    <location>
        <begin position="545"/>
        <end position="738"/>
    </location>
</feature>
<feature type="region of interest" description="Disordered" evidence="5">
    <location>
        <begin position="495"/>
        <end position="528"/>
    </location>
</feature>
<feature type="compositionally biased region" description="Low complexity" evidence="5">
    <location>
        <begin position="684"/>
        <end position="713"/>
    </location>
</feature>
<sequence length="1046" mass="118376">MQGSVGFVLIDPRVSLSTYFSPTVDCAGSSADVCDLRLKDQVLAVNQQDVTAMTATQVGDIVARAVTTGFIELHVRREKGEDDLEDEEDFSSSSDEGEEDIASPGYKGTQDVETSVMDQLAAERQWLEQQIEQGEKTSEEKGDNLSDSQDQEEAGEIQQAIHTPSLTRPKDQGEEQNFPSSKGSKIDQGDASGGDDGPPAVLRKWQRQRQKEEYTFDSPQSRDITETFRKISLNTAPPRSNDREKELSRSESPERGTAKAWDHRNEQWTREQDARRQHGMEEEPSNATKTEFEENQAKMRADYEEDMRRAEEKEIARKRQETEMLQPELDKAQLLEERRAERRARIFNTAAAATSASPPPPPAPPSSSSLPTPSDQQLIAHRQYLYGDQFEREPEPSVQPDSSQQSSTMVFHVKPLQLQQQQPKEFKPTTAPSQQDGVFVIDPRNKHEPSSYSAKPVAFHVNLGLPAADTSGDNSATLLEAERERIRLEELRKIEEERKRAEEEIKAKEEEEMRKIKEKEEELRKEKELLRLERERFLKEQEEFKRFKEQQQKQQLQQQQQQQQLSQLDVAKTSSYPSQQANSNYSNSFNNNHNDRNITPRSNTTSSNSLPKWPPVNTNYSTNAPVTKSNNNSSRSNSSSPVTRARGFSREEMLSPSKPQAQVPASQRERRERNSPARDHYNHRQQPVQHQNQQYNQQQPQNQQHNPYQRQQNTNTSSERGKSPTSNKRNSPFPGLGDHWLVEEAERRRLAESEGRLHSPNSQSSMLLTSGPIRPHAELPNRWRGDSGAKPQQPSSSMPDAIRQTLLQKTATARGDSSPNNSDLPPPPPPHDPYRLSPASRSPSHSPARSPSGYRSVSPPGRRSPNYSYHPTNHHQQQQPQHPQQQQQYRQQIHHHPQQQQPNYQQPQNYNLPSQNYIQHQSPAPYRSPYSQDQPGKPSYSVPPHHVPPPPPMAPVHAPPPPGGENGLPVSGTQLCSYCNQELGFGAAMVIESLGLFYHVNCFRCCVCHTSLGTGSQGADVRVRANQLHCPDCYSNDEAGLKFSKV</sequence>
<dbReference type="Proteomes" id="UP000735302">
    <property type="component" value="Unassembled WGS sequence"/>
</dbReference>
<feature type="compositionally biased region" description="Low complexity" evidence="5">
    <location>
        <begin position="869"/>
        <end position="891"/>
    </location>
</feature>
<feature type="domain" description="LIM zinc-binding" evidence="6">
    <location>
        <begin position="974"/>
        <end position="1040"/>
    </location>
</feature>
<dbReference type="PROSITE" id="PS50023">
    <property type="entry name" value="LIM_DOMAIN_2"/>
    <property type="match status" value="1"/>
</dbReference>
<feature type="compositionally biased region" description="Polar residues" evidence="5">
    <location>
        <begin position="599"/>
        <end position="628"/>
    </location>
</feature>
<dbReference type="SUPFAM" id="SSF50156">
    <property type="entry name" value="PDZ domain-like"/>
    <property type="match status" value="1"/>
</dbReference>
<feature type="compositionally biased region" description="Polar residues" evidence="5">
    <location>
        <begin position="714"/>
        <end position="730"/>
    </location>
</feature>
<dbReference type="GO" id="GO:0046872">
    <property type="term" value="F:metal ion binding"/>
    <property type="evidence" value="ECO:0007669"/>
    <property type="project" value="UniProtKB-KW"/>
</dbReference>
<feature type="region of interest" description="Disordered" evidence="5">
    <location>
        <begin position="811"/>
        <end position="967"/>
    </location>
</feature>
<feature type="compositionally biased region" description="Polar residues" evidence="5">
    <location>
        <begin position="759"/>
        <end position="768"/>
    </location>
</feature>
<dbReference type="PANTHER" id="PTHR15551:SF3">
    <property type="entry name" value="LIM AND CALPONIN HOMOLOGY DOMAINS-CONTAINING PROTEIN 1"/>
    <property type="match status" value="1"/>
</dbReference>
<feature type="region of interest" description="Disordered" evidence="5">
    <location>
        <begin position="77"/>
        <end position="111"/>
    </location>
</feature>
<protein>
    <submittedName>
        <fullName evidence="7">LIM and calponin domains-containing protein</fullName>
    </submittedName>
</protein>
<evidence type="ECO:0000256" key="1">
    <source>
        <dbReference type="ARBA" id="ARBA00022723"/>
    </source>
</evidence>
<feature type="compositionally biased region" description="Basic and acidic residues" evidence="5">
    <location>
        <begin position="290"/>
        <end position="344"/>
    </location>
</feature>
<dbReference type="CDD" id="cd08368">
    <property type="entry name" value="LIM"/>
    <property type="match status" value="1"/>
</dbReference>
<feature type="compositionally biased region" description="Basic and acidic residues" evidence="5">
    <location>
        <begin position="667"/>
        <end position="682"/>
    </location>
</feature>
<feature type="compositionally biased region" description="Acidic residues" evidence="5">
    <location>
        <begin position="81"/>
        <end position="101"/>
    </location>
</feature>
<dbReference type="InterPro" id="IPR001781">
    <property type="entry name" value="Znf_LIM"/>
</dbReference>
<evidence type="ECO:0000259" key="6">
    <source>
        <dbReference type="PROSITE" id="PS50023"/>
    </source>
</evidence>
<dbReference type="InterPro" id="IPR036034">
    <property type="entry name" value="PDZ_sf"/>
</dbReference>
<keyword evidence="8" id="KW-1185">Reference proteome</keyword>
<dbReference type="GO" id="GO:0051893">
    <property type="term" value="P:regulation of focal adhesion assembly"/>
    <property type="evidence" value="ECO:0007669"/>
    <property type="project" value="TreeGrafter"/>
</dbReference>
<feature type="compositionally biased region" description="Low complexity" evidence="5">
    <location>
        <begin position="552"/>
        <end position="565"/>
    </location>
</feature>
<dbReference type="Pfam" id="PF00412">
    <property type="entry name" value="LIM"/>
    <property type="match status" value="1"/>
</dbReference>
<keyword evidence="2 4" id="KW-0862">Zinc</keyword>
<dbReference type="GO" id="GO:0001725">
    <property type="term" value="C:stress fiber"/>
    <property type="evidence" value="ECO:0007669"/>
    <property type="project" value="TreeGrafter"/>
</dbReference>
<keyword evidence="1 4" id="KW-0479">Metal-binding</keyword>
<proteinExistence type="predicted"/>
<evidence type="ECO:0000256" key="3">
    <source>
        <dbReference type="ARBA" id="ARBA00023038"/>
    </source>
</evidence>
<feature type="region of interest" description="Disordered" evidence="5">
    <location>
        <begin position="132"/>
        <end position="452"/>
    </location>
</feature>
<feature type="compositionally biased region" description="Low complexity" evidence="5">
    <location>
        <begin position="574"/>
        <end position="592"/>
    </location>
</feature>
<evidence type="ECO:0000313" key="7">
    <source>
        <dbReference type="EMBL" id="GFN88157.1"/>
    </source>
</evidence>
<evidence type="ECO:0000256" key="5">
    <source>
        <dbReference type="SAM" id="MobiDB-lite"/>
    </source>
</evidence>